<dbReference type="EMBL" id="BAABKN010000032">
    <property type="protein sequence ID" value="GAA4756417.1"/>
    <property type="molecule type" value="Genomic_DNA"/>
</dbReference>
<protein>
    <recommendedName>
        <fullName evidence="3">Carboxymuconolactone decarboxylase family protein</fullName>
    </recommendedName>
</protein>
<sequence length="190" mass="19937">MTFLAEPEPTPQVQALYAADVQDHGYVMNLSRVWAHHPDANSRLFALVAEVARTGGLSMRERGILVTACASTLGDSYCSLAWGTKLAAETEDADLAAGVLTGTDAGLSDREQAMASWARRVAADPNGTTSANVDGLRDAGLDDATIFAVTVFVALRLAFSTVNDALGAVPDTELWANAPSAVADVVTWGR</sequence>
<reference evidence="2" key="1">
    <citation type="journal article" date="2019" name="Int. J. Syst. Evol. Microbiol.">
        <title>The Global Catalogue of Microorganisms (GCM) 10K type strain sequencing project: providing services to taxonomists for standard genome sequencing and annotation.</title>
        <authorList>
            <consortium name="The Broad Institute Genomics Platform"/>
            <consortium name="The Broad Institute Genome Sequencing Center for Infectious Disease"/>
            <person name="Wu L."/>
            <person name="Ma J."/>
        </authorList>
    </citation>
    <scope>NUCLEOTIDE SEQUENCE [LARGE SCALE GENOMIC DNA]</scope>
    <source>
        <strain evidence="2">JCM 18532</strain>
    </source>
</reference>
<keyword evidence="2" id="KW-1185">Reference proteome</keyword>
<evidence type="ECO:0000313" key="2">
    <source>
        <dbReference type="Proteomes" id="UP001499882"/>
    </source>
</evidence>
<evidence type="ECO:0008006" key="3">
    <source>
        <dbReference type="Google" id="ProtNLM"/>
    </source>
</evidence>
<accession>A0ABP8ZGM2</accession>
<name>A0ABP8ZGM2_9ACTN</name>
<dbReference type="SUPFAM" id="SSF69118">
    <property type="entry name" value="AhpD-like"/>
    <property type="match status" value="1"/>
</dbReference>
<organism evidence="1 2">
    <name type="scientific">Nocardioides endophyticus</name>
    <dbReference type="NCBI Taxonomy" id="1353775"/>
    <lineage>
        <taxon>Bacteria</taxon>
        <taxon>Bacillati</taxon>
        <taxon>Actinomycetota</taxon>
        <taxon>Actinomycetes</taxon>
        <taxon>Propionibacteriales</taxon>
        <taxon>Nocardioidaceae</taxon>
        <taxon>Nocardioides</taxon>
    </lineage>
</organism>
<comment type="caution">
    <text evidence="1">The sequence shown here is derived from an EMBL/GenBank/DDBJ whole genome shotgun (WGS) entry which is preliminary data.</text>
</comment>
<evidence type="ECO:0000313" key="1">
    <source>
        <dbReference type="EMBL" id="GAA4756417.1"/>
    </source>
</evidence>
<proteinExistence type="predicted"/>
<dbReference type="PANTHER" id="PTHR35446">
    <property type="entry name" value="SI:CH211-175M2.5"/>
    <property type="match status" value="1"/>
</dbReference>
<gene>
    <name evidence="1" type="ORF">GCM10023350_47490</name>
</gene>
<dbReference type="Proteomes" id="UP001499882">
    <property type="component" value="Unassembled WGS sequence"/>
</dbReference>
<dbReference type="RefSeq" id="WP_345529581.1">
    <property type="nucleotide sequence ID" value="NZ_BAABKN010000032.1"/>
</dbReference>
<dbReference type="Gene3D" id="1.20.1290.10">
    <property type="entry name" value="AhpD-like"/>
    <property type="match status" value="1"/>
</dbReference>
<dbReference type="PANTHER" id="PTHR35446:SF2">
    <property type="entry name" value="CARBOXYMUCONOLACTONE DECARBOXYLASE-LIKE DOMAIN-CONTAINING PROTEIN"/>
    <property type="match status" value="1"/>
</dbReference>
<dbReference type="InterPro" id="IPR029032">
    <property type="entry name" value="AhpD-like"/>
</dbReference>